<protein>
    <submittedName>
        <fullName evidence="3">Antitoxin ParD1/3/4</fullName>
    </submittedName>
</protein>
<dbReference type="InterPro" id="IPR010985">
    <property type="entry name" value="Ribbon_hlx_hlx"/>
</dbReference>
<organism evidence="3 4">
    <name type="scientific">Phyllobacterium trifolii</name>
    <dbReference type="NCBI Taxonomy" id="300193"/>
    <lineage>
        <taxon>Bacteria</taxon>
        <taxon>Pseudomonadati</taxon>
        <taxon>Pseudomonadota</taxon>
        <taxon>Alphaproteobacteria</taxon>
        <taxon>Hyphomicrobiales</taxon>
        <taxon>Phyllobacteriaceae</taxon>
        <taxon>Phyllobacterium</taxon>
    </lineage>
</organism>
<dbReference type="EMBL" id="JACHXN010000018">
    <property type="protein sequence ID" value="MBB3148280.1"/>
    <property type="molecule type" value="Genomic_DNA"/>
</dbReference>
<dbReference type="PANTHER" id="PTHR36582">
    <property type="entry name" value="ANTITOXIN PARD"/>
    <property type="match status" value="1"/>
</dbReference>
<dbReference type="Gene3D" id="6.10.10.120">
    <property type="entry name" value="Antitoxin ParD1-like"/>
    <property type="match status" value="1"/>
</dbReference>
<sequence length="86" mass="9658">MAQSVELGNLESVLNRLVESGRYNSKSEVLREGIRLVDEREKRLAALDAALARGLADVEAGRIRPLEDVFDELKTRYAKMAEERGL</sequence>
<dbReference type="AlphaFoldDB" id="A0A839UHD8"/>
<gene>
    <name evidence="3" type="ORF">FHS21_004723</name>
</gene>
<comment type="caution">
    <text evidence="3">The sequence shown here is derived from an EMBL/GenBank/DDBJ whole genome shotgun (WGS) entry which is preliminary data.</text>
</comment>
<dbReference type="Pfam" id="PF03693">
    <property type="entry name" value="ParD_antitoxin"/>
    <property type="match status" value="1"/>
</dbReference>
<dbReference type="InterPro" id="IPR038296">
    <property type="entry name" value="ParD_sf"/>
</dbReference>
<name>A0A839UHD8_9HYPH</name>
<dbReference type="PANTHER" id="PTHR36582:SF2">
    <property type="entry name" value="ANTITOXIN PARD"/>
    <property type="match status" value="1"/>
</dbReference>
<proteinExistence type="inferred from homology"/>
<comment type="similarity">
    <text evidence="1">Belongs to the ParD antitoxin family.</text>
</comment>
<evidence type="ECO:0000313" key="4">
    <source>
        <dbReference type="Proteomes" id="UP000554520"/>
    </source>
</evidence>
<dbReference type="NCBIfam" id="TIGR02606">
    <property type="entry name" value="antidote_CC2985"/>
    <property type="match status" value="1"/>
</dbReference>
<keyword evidence="4" id="KW-1185">Reference proteome</keyword>
<evidence type="ECO:0000256" key="2">
    <source>
        <dbReference type="ARBA" id="ARBA00022649"/>
    </source>
</evidence>
<dbReference type="InterPro" id="IPR022789">
    <property type="entry name" value="ParD"/>
</dbReference>
<dbReference type="Proteomes" id="UP000554520">
    <property type="component" value="Unassembled WGS sequence"/>
</dbReference>
<evidence type="ECO:0000313" key="3">
    <source>
        <dbReference type="EMBL" id="MBB3148280.1"/>
    </source>
</evidence>
<dbReference type="RefSeq" id="WP_112523527.1">
    <property type="nucleotide sequence ID" value="NZ_JACHXN010000018.1"/>
</dbReference>
<dbReference type="GO" id="GO:0006355">
    <property type="term" value="P:regulation of DNA-templated transcription"/>
    <property type="evidence" value="ECO:0007669"/>
    <property type="project" value="InterPro"/>
</dbReference>
<reference evidence="3 4" key="1">
    <citation type="submission" date="2020-08" db="EMBL/GenBank/DDBJ databases">
        <title>Genomic Encyclopedia of Type Strains, Phase III (KMG-III): the genomes of soil and plant-associated and newly described type strains.</title>
        <authorList>
            <person name="Whitman W."/>
        </authorList>
    </citation>
    <scope>NUCLEOTIDE SEQUENCE [LARGE SCALE GENOMIC DNA]</scope>
    <source>
        <strain evidence="3 4">CECT 7015</strain>
    </source>
</reference>
<keyword evidence="2" id="KW-1277">Toxin-antitoxin system</keyword>
<accession>A0A839UHD8</accession>
<evidence type="ECO:0000256" key="1">
    <source>
        <dbReference type="ARBA" id="ARBA00008580"/>
    </source>
</evidence>
<dbReference type="SUPFAM" id="SSF47598">
    <property type="entry name" value="Ribbon-helix-helix"/>
    <property type="match status" value="1"/>
</dbReference>